<feature type="compositionally biased region" description="Basic residues" evidence="1">
    <location>
        <begin position="174"/>
        <end position="194"/>
    </location>
</feature>
<reference evidence="3 4" key="2">
    <citation type="submission" date="2018-11" db="EMBL/GenBank/DDBJ databases">
        <authorList>
            <consortium name="Pathogen Informatics"/>
        </authorList>
    </citation>
    <scope>NUCLEOTIDE SEQUENCE [LARGE SCALE GENOMIC DNA]</scope>
</reference>
<keyword evidence="2" id="KW-1133">Transmembrane helix</keyword>
<feature type="region of interest" description="Disordered" evidence="1">
    <location>
        <begin position="95"/>
        <end position="204"/>
    </location>
</feature>
<feature type="compositionally biased region" description="Polar residues" evidence="1">
    <location>
        <begin position="138"/>
        <end position="163"/>
    </location>
</feature>
<dbReference type="Proteomes" id="UP000278627">
    <property type="component" value="Unassembled WGS sequence"/>
</dbReference>
<evidence type="ECO:0000313" key="4">
    <source>
        <dbReference type="Proteomes" id="UP000278627"/>
    </source>
</evidence>
<evidence type="ECO:0000256" key="2">
    <source>
        <dbReference type="SAM" id="Phobius"/>
    </source>
</evidence>
<feature type="transmembrane region" description="Helical" evidence="2">
    <location>
        <begin position="23"/>
        <end position="42"/>
    </location>
</feature>
<keyword evidence="2" id="KW-0812">Transmembrane</keyword>
<proteinExistence type="predicted"/>
<feature type="compositionally biased region" description="Basic and acidic residues" evidence="1">
    <location>
        <begin position="120"/>
        <end position="131"/>
    </location>
</feature>
<accession>A0A0N4T095</accession>
<feature type="compositionally biased region" description="Basic and acidic residues" evidence="1">
    <location>
        <begin position="195"/>
        <end position="204"/>
    </location>
</feature>
<name>A0A0N4T095_BRUPA</name>
<keyword evidence="2" id="KW-0472">Membrane</keyword>
<protein>
    <submittedName>
        <fullName evidence="5">SAYSvFN domain-containing protein</fullName>
    </submittedName>
</protein>
<dbReference type="EMBL" id="UZAD01000123">
    <property type="protein sequence ID" value="VDN82695.1"/>
    <property type="molecule type" value="Genomic_DNA"/>
</dbReference>
<gene>
    <name evidence="3" type="ORF">BPAG_LOCUS1509</name>
</gene>
<evidence type="ECO:0000313" key="3">
    <source>
        <dbReference type="EMBL" id="VDN82695.1"/>
    </source>
</evidence>
<keyword evidence="4" id="KW-1185">Reference proteome</keyword>
<evidence type="ECO:0000256" key="1">
    <source>
        <dbReference type="SAM" id="MobiDB-lite"/>
    </source>
</evidence>
<evidence type="ECO:0000313" key="5">
    <source>
        <dbReference type="WBParaSite" id="BPAG_0000150801-mRNA-1"/>
    </source>
</evidence>
<dbReference type="WBParaSite" id="BPAG_0000150801-mRNA-1">
    <property type="protein sequence ID" value="BPAG_0000150801-mRNA-1"/>
    <property type="gene ID" value="BPAG_0000150801"/>
</dbReference>
<reference evidence="5" key="1">
    <citation type="submission" date="2017-02" db="UniProtKB">
        <authorList>
            <consortium name="WormBaseParasite"/>
        </authorList>
    </citation>
    <scope>IDENTIFICATION</scope>
</reference>
<feature type="compositionally biased region" description="Low complexity" evidence="1">
    <location>
        <begin position="102"/>
        <end position="118"/>
    </location>
</feature>
<dbReference type="AlphaFoldDB" id="A0A0N4T095"/>
<sequence length="204" mass="21776">MKMINACIVFIYTLVIGRLQKNLMAFVTFVIAMAAIGAFYLYSTKPACRQAVNNWSVLACDALQGKVTPSSGQIVKRKVAIDSMMQPFLRPTSEVPAEALPSGSVGSSGSTGSQLTGTSDDDKAAIPEGETRTGATVIRSSTSNQEEGRTTPISRTATVPTESTPEKGLVTGEKKKKKKKSKSKKSKKKKTSKGNKKEGNIVNI</sequence>
<organism evidence="5">
    <name type="scientific">Brugia pahangi</name>
    <name type="common">Filarial nematode worm</name>
    <dbReference type="NCBI Taxonomy" id="6280"/>
    <lineage>
        <taxon>Eukaryota</taxon>
        <taxon>Metazoa</taxon>
        <taxon>Ecdysozoa</taxon>
        <taxon>Nematoda</taxon>
        <taxon>Chromadorea</taxon>
        <taxon>Rhabditida</taxon>
        <taxon>Spirurina</taxon>
        <taxon>Spiruromorpha</taxon>
        <taxon>Filarioidea</taxon>
        <taxon>Onchocercidae</taxon>
        <taxon>Brugia</taxon>
    </lineage>
</organism>